<gene>
    <name evidence="2" type="ORF">AK812_SmicGene4172</name>
</gene>
<feature type="region of interest" description="Disordered" evidence="1">
    <location>
        <begin position="423"/>
        <end position="475"/>
    </location>
</feature>
<organism evidence="2 3">
    <name type="scientific">Symbiodinium microadriaticum</name>
    <name type="common">Dinoflagellate</name>
    <name type="synonym">Zooxanthella microadriatica</name>
    <dbReference type="NCBI Taxonomy" id="2951"/>
    <lineage>
        <taxon>Eukaryota</taxon>
        <taxon>Sar</taxon>
        <taxon>Alveolata</taxon>
        <taxon>Dinophyceae</taxon>
        <taxon>Suessiales</taxon>
        <taxon>Symbiodiniaceae</taxon>
        <taxon>Symbiodinium</taxon>
    </lineage>
</organism>
<reference evidence="2 3" key="1">
    <citation type="submission" date="2016-02" db="EMBL/GenBank/DDBJ databases">
        <title>Genome analysis of coral dinoflagellate symbionts highlights evolutionary adaptations to a symbiotic lifestyle.</title>
        <authorList>
            <person name="Aranda M."/>
            <person name="Li Y."/>
            <person name="Liew Y.J."/>
            <person name="Baumgarten S."/>
            <person name="Simakov O."/>
            <person name="Wilson M."/>
            <person name="Piel J."/>
            <person name="Ashoor H."/>
            <person name="Bougouffa S."/>
            <person name="Bajic V.B."/>
            <person name="Ryu T."/>
            <person name="Ravasi T."/>
            <person name="Bayer T."/>
            <person name="Micklem G."/>
            <person name="Kim H."/>
            <person name="Bhak J."/>
            <person name="Lajeunesse T.C."/>
            <person name="Voolstra C.R."/>
        </authorList>
    </citation>
    <scope>NUCLEOTIDE SEQUENCE [LARGE SCALE GENOMIC DNA]</scope>
    <source>
        <strain evidence="2 3">CCMP2467</strain>
    </source>
</reference>
<dbReference type="Proteomes" id="UP000186817">
    <property type="component" value="Unassembled WGS sequence"/>
</dbReference>
<dbReference type="AlphaFoldDB" id="A0A1Q9EX55"/>
<feature type="compositionally biased region" description="Acidic residues" evidence="1">
    <location>
        <begin position="450"/>
        <end position="467"/>
    </location>
</feature>
<name>A0A1Q9EX55_SYMMI</name>
<evidence type="ECO:0000256" key="1">
    <source>
        <dbReference type="SAM" id="MobiDB-lite"/>
    </source>
</evidence>
<protein>
    <submittedName>
        <fullName evidence="2">Uncharacterized protein</fullName>
    </submittedName>
</protein>
<sequence length="475" mass="52525">MGAESALQMSPVMTSHRTHLVKAVLGFGIWRRALSISCLTEKAAESGDEAYSEDEATIDKTPSSASYSAMKPAYLKERLARPPEPIARGSATHQPQPPLKGILRRRTGVALPPSKSAKICWLWRPRMLTVQSLDEAEKVELFWSQTDLSEVTCGCCGGRCRERDVSVAQNPKGQRDLLCSGCAVEQPRHLVSRKPGRGSVGWLKIYPEPAPLFQEEEQDNQEEEKEDNQEEEAEDNQEEEEEEQEERQEDEEQEEEEEVEEEEDGMPMSARLMQALAECSKLPRPSILRAQPQPLNHTCSLLRVSFEGVRKVVGGSEAATPETKEALFWNAESQRSILCARCGGFQSRAESFVAESWHGELDMICKDCSSDWPGHLLSSVPGAMSAGSLKLQPSLSWGSFDEFAEYESRRKRSLLALCDAPKSLGHDGKSPAAEGSCNPFSKLGKVDMDIRDEDSTTEPVSDTETESESASIIGS</sequence>
<feature type="region of interest" description="Disordered" evidence="1">
    <location>
        <begin position="212"/>
        <end position="267"/>
    </location>
</feature>
<comment type="caution">
    <text evidence="2">The sequence shown here is derived from an EMBL/GenBank/DDBJ whole genome shotgun (WGS) entry which is preliminary data.</text>
</comment>
<keyword evidence="3" id="KW-1185">Reference proteome</keyword>
<evidence type="ECO:0000313" key="2">
    <source>
        <dbReference type="EMBL" id="OLQ11962.1"/>
    </source>
</evidence>
<proteinExistence type="predicted"/>
<evidence type="ECO:0000313" key="3">
    <source>
        <dbReference type="Proteomes" id="UP000186817"/>
    </source>
</evidence>
<dbReference type="EMBL" id="LSRX01000051">
    <property type="protein sequence ID" value="OLQ11962.1"/>
    <property type="molecule type" value="Genomic_DNA"/>
</dbReference>
<feature type="compositionally biased region" description="Acidic residues" evidence="1">
    <location>
        <begin position="214"/>
        <end position="265"/>
    </location>
</feature>
<accession>A0A1Q9EX55</accession>
<dbReference type="OrthoDB" id="10303191at2759"/>